<feature type="transmembrane region" description="Helical" evidence="1">
    <location>
        <begin position="12"/>
        <end position="31"/>
    </location>
</feature>
<proteinExistence type="predicted"/>
<protein>
    <submittedName>
        <fullName evidence="2">Uncharacterized protein</fullName>
    </submittedName>
</protein>
<keyword evidence="3" id="KW-1185">Reference proteome</keyword>
<evidence type="ECO:0000313" key="3">
    <source>
        <dbReference type="Proteomes" id="UP000006729"/>
    </source>
</evidence>
<evidence type="ECO:0000256" key="1">
    <source>
        <dbReference type="SAM" id="Phobius"/>
    </source>
</evidence>
<organism evidence="2 3">
    <name type="scientific">Populus trichocarpa</name>
    <name type="common">Western balsam poplar</name>
    <name type="synonym">Populus balsamifera subsp. trichocarpa</name>
    <dbReference type="NCBI Taxonomy" id="3694"/>
    <lineage>
        <taxon>Eukaryota</taxon>
        <taxon>Viridiplantae</taxon>
        <taxon>Streptophyta</taxon>
        <taxon>Embryophyta</taxon>
        <taxon>Tracheophyta</taxon>
        <taxon>Spermatophyta</taxon>
        <taxon>Magnoliopsida</taxon>
        <taxon>eudicotyledons</taxon>
        <taxon>Gunneridae</taxon>
        <taxon>Pentapetalae</taxon>
        <taxon>rosids</taxon>
        <taxon>fabids</taxon>
        <taxon>Malpighiales</taxon>
        <taxon>Salicaceae</taxon>
        <taxon>Saliceae</taxon>
        <taxon>Populus</taxon>
    </lineage>
</organism>
<keyword evidence="1" id="KW-0472">Membrane</keyword>
<dbReference type="Proteomes" id="UP000006729">
    <property type="component" value="Chromosome 19"/>
</dbReference>
<accession>A0A3N7I9Z4</accession>
<reference evidence="2 3" key="1">
    <citation type="journal article" date="2006" name="Science">
        <title>The genome of black cottonwood, Populus trichocarpa (Torr. &amp; Gray).</title>
        <authorList>
            <person name="Tuskan G.A."/>
            <person name="Difazio S."/>
            <person name="Jansson S."/>
            <person name="Bohlmann J."/>
            <person name="Grigoriev I."/>
            <person name="Hellsten U."/>
            <person name="Putnam N."/>
            <person name="Ralph S."/>
            <person name="Rombauts S."/>
            <person name="Salamov A."/>
            <person name="Schein J."/>
            <person name="Sterck L."/>
            <person name="Aerts A."/>
            <person name="Bhalerao R.R."/>
            <person name="Bhalerao R.P."/>
            <person name="Blaudez D."/>
            <person name="Boerjan W."/>
            <person name="Brun A."/>
            <person name="Brunner A."/>
            <person name="Busov V."/>
            <person name="Campbell M."/>
            <person name="Carlson J."/>
            <person name="Chalot M."/>
            <person name="Chapman J."/>
            <person name="Chen G.L."/>
            <person name="Cooper D."/>
            <person name="Coutinho P.M."/>
            <person name="Couturier J."/>
            <person name="Covert S."/>
            <person name="Cronk Q."/>
            <person name="Cunningham R."/>
            <person name="Davis J."/>
            <person name="Degroeve S."/>
            <person name="Dejardin A."/>
            <person name="Depamphilis C."/>
            <person name="Detter J."/>
            <person name="Dirks B."/>
            <person name="Dubchak I."/>
            <person name="Duplessis S."/>
            <person name="Ehlting J."/>
            <person name="Ellis B."/>
            <person name="Gendler K."/>
            <person name="Goodstein D."/>
            <person name="Gribskov M."/>
            <person name="Grimwood J."/>
            <person name="Groover A."/>
            <person name="Gunter L."/>
            <person name="Hamberger B."/>
            <person name="Heinze B."/>
            <person name="Helariutta Y."/>
            <person name="Henrissat B."/>
            <person name="Holligan D."/>
            <person name="Holt R."/>
            <person name="Huang W."/>
            <person name="Islam-Faridi N."/>
            <person name="Jones S."/>
            <person name="Jones-Rhoades M."/>
            <person name="Jorgensen R."/>
            <person name="Joshi C."/>
            <person name="Kangasjarvi J."/>
            <person name="Karlsson J."/>
            <person name="Kelleher C."/>
            <person name="Kirkpatrick R."/>
            <person name="Kirst M."/>
            <person name="Kohler A."/>
            <person name="Kalluri U."/>
            <person name="Larimer F."/>
            <person name="Leebens-Mack J."/>
            <person name="Leple J.C."/>
            <person name="Locascio P."/>
            <person name="Lou Y."/>
            <person name="Lucas S."/>
            <person name="Martin F."/>
            <person name="Montanini B."/>
            <person name="Napoli C."/>
            <person name="Nelson D.R."/>
            <person name="Nelson C."/>
            <person name="Nieminen K."/>
            <person name="Nilsson O."/>
            <person name="Pereda V."/>
            <person name="Peter G."/>
            <person name="Philippe R."/>
            <person name="Pilate G."/>
            <person name="Poliakov A."/>
            <person name="Razumovskaya J."/>
            <person name="Richardson P."/>
            <person name="Rinaldi C."/>
            <person name="Ritland K."/>
            <person name="Rouze P."/>
            <person name="Ryaboy D."/>
            <person name="Schmutz J."/>
            <person name="Schrader J."/>
            <person name="Segerman B."/>
            <person name="Shin H."/>
            <person name="Siddiqui A."/>
            <person name="Sterky F."/>
            <person name="Terry A."/>
            <person name="Tsai C.J."/>
            <person name="Uberbacher E."/>
            <person name="Unneberg P."/>
            <person name="Vahala J."/>
            <person name="Wall K."/>
            <person name="Wessler S."/>
            <person name="Yang G."/>
            <person name="Yin T."/>
            <person name="Douglas C."/>
            <person name="Marra M."/>
            <person name="Sandberg G."/>
            <person name="Van de Peer Y."/>
            <person name="Rokhsar D."/>
        </authorList>
    </citation>
    <scope>NUCLEOTIDE SEQUENCE [LARGE SCALE GENOMIC DNA]</scope>
    <source>
        <strain evidence="3">cv. Nisqually</strain>
    </source>
</reference>
<gene>
    <name evidence="2" type="ORF">POPTR_019G130632</name>
</gene>
<evidence type="ECO:0000313" key="2">
    <source>
        <dbReference type="EMBL" id="RQP03815.1"/>
    </source>
</evidence>
<keyword evidence="1" id="KW-0812">Transmembrane</keyword>
<keyword evidence="1" id="KW-1133">Transmembrane helix</keyword>
<dbReference type="AlphaFoldDB" id="A0A3N7I9Z4"/>
<sequence>MFNDVRRLIAIIYIYIYIIFSLVSLFCGSVYNKPMLWIEKRNEGSMVMCTEIDPVMEGHHVCSL</sequence>
<dbReference type="EMBL" id="CM009308">
    <property type="protein sequence ID" value="RQP03815.1"/>
    <property type="molecule type" value="Genomic_DNA"/>
</dbReference>
<name>A0A3N7I9Z4_POPTR</name>
<dbReference type="InParanoid" id="A0A3N7I9Z4"/>